<dbReference type="PROSITE" id="PS51257">
    <property type="entry name" value="PROKAR_LIPOPROTEIN"/>
    <property type="match status" value="1"/>
</dbReference>
<evidence type="ECO:0000259" key="1">
    <source>
        <dbReference type="Pfam" id="PF13472"/>
    </source>
</evidence>
<gene>
    <name evidence="2" type="ORF">R5A26_19845</name>
</gene>
<comment type="caution">
    <text evidence="2">The sequence shown here is derived from an EMBL/GenBank/DDBJ whole genome shotgun (WGS) entry which is preliminary data.</text>
</comment>
<dbReference type="InterPro" id="IPR036514">
    <property type="entry name" value="SGNH_hydro_sf"/>
</dbReference>
<dbReference type="PANTHER" id="PTHR37981">
    <property type="entry name" value="LIPASE 2"/>
    <property type="match status" value="1"/>
</dbReference>
<dbReference type="Gene3D" id="3.40.50.1110">
    <property type="entry name" value="SGNH hydrolase"/>
    <property type="match status" value="1"/>
</dbReference>
<dbReference type="EMBL" id="JAWMAJ010000061">
    <property type="protein sequence ID" value="MDV7218203.1"/>
    <property type="molecule type" value="Genomic_DNA"/>
</dbReference>
<dbReference type="PANTHER" id="PTHR37981:SF1">
    <property type="entry name" value="SGNH HYDROLASE-TYPE ESTERASE DOMAIN-CONTAINING PROTEIN"/>
    <property type="match status" value="1"/>
</dbReference>
<dbReference type="InterPro" id="IPR013830">
    <property type="entry name" value="SGNH_hydro"/>
</dbReference>
<proteinExistence type="predicted"/>
<dbReference type="Proteomes" id="UP001187346">
    <property type="component" value="Unassembled WGS sequence"/>
</dbReference>
<dbReference type="EC" id="3.1.-.-" evidence="2"/>
<evidence type="ECO:0000313" key="3">
    <source>
        <dbReference type="Proteomes" id="UP001187346"/>
    </source>
</evidence>
<sequence length="316" mass="32994">MKTSVQAGVAGLLACGTLLTVVLVARDGDDDGSHTGVAYSAPTKGPYVAIGDSYTAGPGITDPTGSPAGCDRSTGNYPALVAAELGLKGGDFRDVSCSGATTADLTAAQKTNDGTNSPQLTALSSTTRLVTVGIGGNDIGFSSMIKRCVGMGALYQLTGRGKYFTEDAPCEREYVNGDSDKVKQKIGTAGDRLTRVLTEVKRRAPEARVYVVSYPAILPSDSADCGRDMSLAPGDVSFLREKEQQLNIMLRQRASEAGVGYVDTYTPSADHNACAAKDTRWIEPLVPENPAAPVHPNARGERGMADAVLRTVKSAL</sequence>
<dbReference type="RefSeq" id="WP_317772382.1">
    <property type="nucleotide sequence ID" value="NZ_JAWMAJ010000061.1"/>
</dbReference>
<dbReference type="SUPFAM" id="SSF52266">
    <property type="entry name" value="SGNH hydrolase"/>
    <property type="match status" value="1"/>
</dbReference>
<reference evidence="2 3" key="1">
    <citation type="submission" date="2023-10" db="EMBL/GenBank/DDBJ databases">
        <title>Characterization of rhizosphere-enriched actinobacteria from wheat plants lab-grown on chernevaya soil.</title>
        <authorList>
            <person name="Tikhonova E.N."/>
            <person name="Konopkin A."/>
            <person name="Kravchenko I.K."/>
        </authorList>
    </citation>
    <scope>NUCLEOTIDE SEQUENCE [LARGE SCALE GENOMIC DNA]</scope>
    <source>
        <strain evidence="2 3">RR29</strain>
    </source>
</reference>
<feature type="domain" description="SGNH hydrolase-type esterase" evidence="1">
    <location>
        <begin position="49"/>
        <end position="302"/>
    </location>
</feature>
<dbReference type="GO" id="GO:0016787">
    <property type="term" value="F:hydrolase activity"/>
    <property type="evidence" value="ECO:0007669"/>
    <property type="project" value="UniProtKB-KW"/>
</dbReference>
<dbReference type="Pfam" id="PF13472">
    <property type="entry name" value="Lipase_GDSL_2"/>
    <property type="match status" value="1"/>
</dbReference>
<protein>
    <submittedName>
        <fullName evidence="2">SGNH/GDSL hydrolase family protein</fullName>
        <ecNumber evidence="2">3.1.-.-</ecNumber>
    </submittedName>
</protein>
<name>A0ABU4FC80_9ACTN</name>
<organism evidence="2 3">
    <name type="scientific">Streptomyces prunicolor</name>
    <dbReference type="NCBI Taxonomy" id="67348"/>
    <lineage>
        <taxon>Bacteria</taxon>
        <taxon>Bacillati</taxon>
        <taxon>Actinomycetota</taxon>
        <taxon>Actinomycetes</taxon>
        <taxon>Kitasatosporales</taxon>
        <taxon>Streptomycetaceae</taxon>
        <taxon>Streptomyces</taxon>
    </lineage>
</organism>
<keyword evidence="3" id="KW-1185">Reference proteome</keyword>
<accession>A0ABU4FC80</accession>
<dbReference type="InterPro" id="IPR037460">
    <property type="entry name" value="SEST-like"/>
</dbReference>
<dbReference type="CDD" id="cd01823">
    <property type="entry name" value="SEST_like"/>
    <property type="match status" value="1"/>
</dbReference>
<evidence type="ECO:0000313" key="2">
    <source>
        <dbReference type="EMBL" id="MDV7218203.1"/>
    </source>
</evidence>
<keyword evidence="2" id="KW-0378">Hydrolase</keyword>